<comment type="caution">
    <text evidence="1">The sequence shown here is derived from an EMBL/GenBank/DDBJ whole genome shotgun (WGS) entry which is preliminary data.</text>
</comment>
<protein>
    <submittedName>
        <fullName evidence="1">Uncharacterized protein</fullName>
    </submittedName>
</protein>
<dbReference type="PANTHER" id="PTHR37848:SF1">
    <property type="entry name" value="SUN DOMAIN-CONTAINING PROTEIN"/>
    <property type="match status" value="1"/>
</dbReference>
<dbReference type="AlphaFoldDB" id="A0A9P4NHA0"/>
<dbReference type="PANTHER" id="PTHR37848">
    <property type="entry name" value="EXPRESSED PROTEIN"/>
    <property type="match status" value="1"/>
</dbReference>
<dbReference type="OrthoDB" id="203796at2759"/>
<proteinExistence type="predicted"/>
<name>A0A9P4NHA0_9PEZI</name>
<keyword evidence="2" id="KW-1185">Reference proteome</keyword>
<sequence length="316" mass="34877">MRKPFDQAHSSARLPFSEALAEVTSPHLEPLTTSSTVISQNPNTIPGLPPINFSLYAIPSVTLSKDSTTLETTHSRYSTSVPALLDLIQKHISLPPHPQIRIMGKREDRLGGAIDFDIKISMMGYLVKPTEGRGGRWNYMRLLNEGEVGWRGGREVSSSPSAKRGLEEWVERYVAEEGKDKSFTLQKTISNYNTPYLEGQIRTLLASLSYPGTLSISFPTTHSTLTIRPPKPKQWYSAITAAFTPAQTRKYQVVEAVWPYAALAPGEAGGQGNEWAVRSEMGWWEDWQGVLRGAVLGGKRLGYEVGAGLRSKSGET</sequence>
<accession>A0A9P4NHA0</accession>
<reference evidence="1" key="1">
    <citation type="journal article" date="2020" name="Stud. Mycol.">
        <title>101 Dothideomycetes genomes: a test case for predicting lifestyles and emergence of pathogens.</title>
        <authorList>
            <person name="Haridas S."/>
            <person name="Albert R."/>
            <person name="Binder M."/>
            <person name="Bloem J."/>
            <person name="Labutti K."/>
            <person name="Salamov A."/>
            <person name="Andreopoulos B."/>
            <person name="Baker S."/>
            <person name="Barry K."/>
            <person name="Bills G."/>
            <person name="Bluhm B."/>
            <person name="Cannon C."/>
            <person name="Castanera R."/>
            <person name="Culley D."/>
            <person name="Daum C."/>
            <person name="Ezra D."/>
            <person name="Gonzalez J."/>
            <person name="Henrissat B."/>
            <person name="Kuo A."/>
            <person name="Liang C."/>
            <person name="Lipzen A."/>
            <person name="Lutzoni F."/>
            <person name="Magnuson J."/>
            <person name="Mondo S."/>
            <person name="Nolan M."/>
            <person name="Ohm R."/>
            <person name="Pangilinan J."/>
            <person name="Park H.-J."/>
            <person name="Ramirez L."/>
            <person name="Alfaro M."/>
            <person name="Sun H."/>
            <person name="Tritt A."/>
            <person name="Yoshinaga Y."/>
            <person name="Zwiers L.-H."/>
            <person name="Turgeon B."/>
            <person name="Goodwin S."/>
            <person name="Spatafora J."/>
            <person name="Crous P."/>
            <person name="Grigoriev I."/>
        </authorList>
    </citation>
    <scope>NUCLEOTIDE SEQUENCE</scope>
    <source>
        <strain evidence="1">CBS 130266</strain>
    </source>
</reference>
<dbReference type="EMBL" id="MU007101">
    <property type="protein sequence ID" value="KAF2421147.1"/>
    <property type="molecule type" value="Genomic_DNA"/>
</dbReference>
<gene>
    <name evidence="1" type="ORF">EJ08DRAFT_690243</name>
</gene>
<evidence type="ECO:0000313" key="1">
    <source>
        <dbReference type="EMBL" id="KAF2421147.1"/>
    </source>
</evidence>
<dbReference type="Proteomes" id="UP000800235">
    <property type="component" value="Unassembled WGS sequence"/>
</dbReference>
<evidence type="ECO:0000313" key="2">
    <source>
        <dbReference type="Proteomes" id="UP000800235"/>
    </source>
</evidence>
<organism evidence="1 2">
    <name type="scientific">Tothia fuscella</name>
    <dbReference type="NCBI Taxonomy" id="1048955"/>
    <lineage>
        <taxon>Eukaryota</taxon>
        <taxon>Fungi</taxon>
        <taxon>Dikarya</taxon>
        <taxon>Ascomycota</taxon>
        <taxon>Pezizomycotina</taxon>
        <taxon>Dothideomycetes</taxon>
        <taxon>Pleosporomycetidae</taxon>
        <taxon>Venturiales</taxon>
        <taxon>Cylindrosympodiaceae</taxon>
        <taxon>Tothia</taxon>
    </lineage>
</organism>